<accession>A0A1J5SUU1</accession>
<dbReference type="Pfam" id="PF02597">
    <property type="entry name" value="ThiS"/>
    <property type="match status" value="1"/>
</dbReference>
<comment type="caution">
    <text evidence="1">The sequence shown here is derived from an EMBL/GenBank/DDBJ whole genome shotgun (WGS) entry which is preliminary data.</text>
</comment>
<reference evidence="1" key="1">
    <citation type="submission" date="2016-10" db="EMBL/GenBank/DDBJ databases">
        <title>Sequence of Gallionella enrichment culture.</title>
        <authorList>
            <person name="Poehlein A."/>
            <person name="Muehling M."/>
            <person name="Daniel R."/>
        </authorList>
    </citation>
    <scope>NUCLEOTIDE SEQUENCE</scope>
</reference>
<sequence>MIKVLFFGPVADRVQMRETQVEFTPGMTLHEVIVHLGAQHPSAFGIVSFIAVNQTQVHDKQLVLHDNDEIAFMAKFSGG</sequence>
<proteinExistence type="predicted"/>
<dbReference type="SUPFAM" id="SSF54285">
    <property type="entry name" value="MoaD/ThiS"/>
    <property type="match status" value="1"/>
</dbReference>
<dbReference type="InterPro" id="IPR003749">
    <property type="entry name" value="ThiS/MoaD-like"/>
</dbReference>
<evidence type="ECO:0000313" key="1">
    <source>
        <dbReference type="EMBL" id="OIR11739.1"/>
    </source>
</evidence>
<dbReference type="EMBL" id="MLJW01000019">
    <property type="protein sequence ID" value="OIR11739.1"/>
    <property type="molecule type" value="Genomic_DNA"/>
</dbReference>
<dbReference type="Gene3D" id="3.10.20.30">
    <property type="match status" value="1"/>
</dbReference>
<dbReference type="InterPro" id="IPR016155">
    <property type="entry name" value="Mopterin_synth/thiamin_S_b"/>
</dbReference>
<name>A0A1J5SUU1_9ZZZZ</name>
<dbReference type="CDD" id="cd00754">
    <property type="entry name" value="Ubl_MoaD"/>
    <property type="match status" value="1"/>
</dbReference>
<dbReference type="AlphaFoldDB" id="A0A1J5SUU1"/>
<organism evidence="1">
    <name type="scientific">mine drainage metagenome</name>
    <dbReference type="NCBI Taxonomy" id="410659"/>
    <lineage>
        <taxon>unclassified sequences</taxon>
        <taxon>metagenomes</taxon>
        <taxon>ecological metagenomes</taxon>
    </lineage>
</organism>
<gene>
    <name evidence="1" type="ORF">GALL_65950</name>
</gene>
<protein>
    <submittedName>
        <fullName evidence="1">ThiS family protein</fullName>
    </submittedName>
</protein>
<dbReference type="InterPro" id="IPR012675">
    <property type="entry name" value="Beta-grasp_dom_sf"/>
</dbReference>